<comment type="caution">
    <text evidence="3">The sequence shown here is derived from an EMBL/GenBank/DDBJ whole genome shotgun (WGS) entry which is preliminary data.</text>
</comment>
<sequence>MCRDERQQCPWCHWSRHIHWEWCEAYLADLKRGIMALQEPLPKPDNCPNRFSVVTLELGILTCPIEECPTTELEPARLAEIAEELRQLRAEMAAEKARVEEIKRDFADKYFQRRPVVRPRKESDLSRGLEQLAWLTSRRECYLDEHGECAVVDSEDEESLQYSEHTPILTTRTTKA</sequence>
<organism evidence="3 4">
    <name type="scientific">Stachybotrys elegans</name>
    <dbReference type="NCBI Taxonomy" id="80388"/>
    <lineage>
        <taxon>Eukaryota</taxon>
        <taxon>Fungi</taxon>
        <taxon>Dikarya</taxon>
        <taxon>Ascomycota</taxon>
        <taxon>Pezizomycotina</taxon>
        <taxon>Sordariomycetes</taxon>
        <taxon>Hypocreomycetidae</taxon>
        <taxon>Hypocreales</taxon>
        <taxon>Stachybotryaceae</taxon>
        <taxon>Stachybotrys</taxon>
    </lineage>
</organism>
<evidence type="ECO:0000313" key="4">
    <source>
        <dbReference type="Proteomes" id="UP000813444"/>
    </source>
</evidence>
<name>A0A8K0T004_9HYPO</name>
<feature type="region of interest" description="Disordered" evidence="2">
    <location>
        <begin position="154"/>
        <end position="176"/>
    </location>
</feature>
<dbReference type="AlphaFoldDB" id="A0A8K0T004"/>
<evidence type="ECO:0000256" key="2">
    <source>
        <dbReference type="SAM" id="MobiDB-lite"/>
    </source>
</evidence>
<feature type="compositionally biased region" description="Polar residues" evidence="2">
    <location>
        <begin position="160"/>
        <end position="176"/>
    </location>
</feature>
<dbReference type="Proteomes" id="UP000813444">
    <property type="component" value="Unassembled WGS sequence"/>
</dbReference>
<reference evidence="3" key="1">
    <citation type="journal article" date="2021" name="Nat. Commun.">
        <title>Genetic determinants of endophytism in the Arabidopsis root mycobiome.</title>
        <authorList>
            <person name="Mesny F."/>
            <person name="Miyauchi S."/>
            <person name="Thiergart T."/>
            <person name="Pickel B."/>
            <person name="Atanasova L."/>
            <person name="Karlsson M."/>
            <person name="Huettel B."/>
            <person name="Barry K.W."/>
            <person name="Haridas S."/>
            <person name="Chen C."/>
            <person name="Bauer D."/>
            <person name="Andreopoulos W."/>
            <person name="Pangilinan J."/>
            <person name="LaButti K."/>
            <person name="Riley R."/>
            <person name="Lipzen A."/>
            <person name="Clum A."/>
            <person name="Drula E."/>
            <person name="Henrissat B."/>
            <person name="Kohler A."/>
            <person name="Grigoriev I.V."/>
            <person name="Martin F.M."/>
            <person name="Hacquard S."/>
        </authorList>
    </citation>
    <scope>NUCLEOTIDE SEQUENCE</scope>
    <source>
        <strain evidence="3">MPI-CAGE-CH-0235</strain>
    </source>
</reference>
<gene>
    <name evidence="3" type="ORF">B0I35DRAFT_477799</name>
</gene>
<keyword evidence="4" id="KW-1185">Reference proteome</keyword>
<keyword evidence="1" id="KW-0175">Coiled coil</keyword>
<dbReference type="EMBL" id="JAGPNK010000005">
    <property type="protein sequence ID" value="KAH7321301.1"/>
    <property type="molecule type" value="Genomic_DNA"/>
</dbReference>
<evidence type="ECO:0000313" key="3">
    <source>
        <dbReference type="EMBL" id="KAH7321301.1"/>
    </source>
</evidence>
<evidence type="ECO:0000256" key="1">
    <source>
        <dbReference type="SAM" id="Coils"/>
    </source>
</evidence>
<accession>A0A8K0T004</accession>
<dbReference type="OrthoDB" id="10552806at2759"/>
<feature type="coiled-coil region" evidence="1">
    <location>
        <begin position="78"/>
        <end position="105"/>
    </location>
</feature>
<proteinExistence type="predicted"/>
<protein>
    <submittedName>
        <fullName evidence="3">Uncharacterized protein</fullName>
    </submittedName>
</protein>